<feature type="transmembrane region" description="Helical" evidence="1">
    <location>
        <begin position="305"/>
        <end position="323"/>
    </location>
</feature>
<keyword evidence="1" id="KW-0812">Transmembrane</keyword>
<dbReference type="InterPro" id="IPR032809">
    <property type="entry name" value="Put_HupE_UreJ"/>
</dbReference>
<comment type="caution">
    <text evidence="3">The sequence shown here is derived from an EMBL/GenBank/DDBJ whole genome shotgun (WGS) entry which is preliminary data.</text>
</comment>
<keyword evidence="1" id="KW-1133">Transmembrane helix</keyword>
<feature type="signal peptide" evidence="2">
    <location>
        <begin position="1"/>
        <end position="22"/>
    </location>
</feature>
<name>A0ABU1ASS6_9BACT</name>
<evidence type="ECO:0000256" key="2">
    <source>
        <dbReference type="SAM" id="SignalP"/>
    </source>
</evidence>
<protein>
    <submittedName>
        <fullName evidence="3">HupE/UreJ family protein</fullName>
    </submittedName>
</protein>
<keyword evidence="1" id="KW-0472">Membrane</keyword>
<keyword evidence="2" id="KW-0732">Signal</keyword>
<evidence type="ECO:0000313" key="3">
    <source>
        <dbReference type="EMBL" id="MDQ8206032.1"/>
    </source>
</evidence>
<feature type="transmembrane region" description="Helical" evidence="1">
    <location>
        <begin position="206"/>
        <end position="224"/>
    </location>
</feature>
<dbReference type="RefSeq" id="WP_308948016.1">
    <property type="nucleotide sequence ID" value="NZ_JARXHW010000001.1"/>
</dbReference>
<accession>A0ABU1ASS6</accession>
<feature type="chain" id="PRO_5045252433" evidence="2">
    <location>
        <begin position="23"/>
        <end position="333"/>
    </location>
</feature>
<sequence>MKARPTLFGLLLLLLTTTQALSHQLAVARFQIQEIGPSTYEIRYDVPSGEMDRYSIPILPKGYSYVETPLQHAGPQRLRFNTNGRALANNDTIVLPWPRNGVLASAIWLNGTRSQKFFKASETEIIIELSALSAGSGSALETMHRYTELGLEHILEGYDHLLFVAGLAMLVRGWRRVLLTVSAFTLAHSLTLGLAVLGLIRMPPALVETLIALSIVFLAKEILLAHKGQITWASRWPWAISFGFGLIHGLGFASALMELGLENDSILLALLSFNIGVELGQILFLLIWLLLASALVALGLKRLRYLRPLLPYALGIIAMLWFLERLLGEYPMT</sequence>
<dbReference type="Pfam" id="PF13795">
    <property type="entry name" value="HupE_UreJ_2"/>
    <property type="match status" value="1"/>
</dbReference>
<dbReference type="Proteomes" id="UP001225316">
    <property type="component" value="Unassembled WGS sequence"/>
</dbReference>
<gene>
    <name evidence="3" type="ORF">QEH52_00795</name>
</gene>
<dbReference type="EMBL" id="JARXHW010000001">
    <property type="protein sequence ID" value="MDQ8206032.1"/>
    <property type="molecule type" value="Genomic_DNA"/>
</dbReference>
<reference evidence="3 4" key="1">
    <citation type="submission" date="2023-04" db="EMBL/GenBank/DDBJ databases">
        <title>A novel bacteria isolated from coastal sediment.</title>
        <authorList>
            <person name="Liu X.-J."/>
            <person name="Du Z.-J."/>
        </authorList>
    </citation>
    <scope>NUCLEOTIDE SEQUENCE [LARGE SCALE GENOMIC DNA]</scope>
    <source>
        <strain evidence="3 4">SDUM461003</strain>
    </source>
</reference>
<proteinExistence type="predicted"/>
<feature type="transmembrane region" description="Helical" evidence="1">
    <location>
        <begin position="236"/>
        <end position="259"/>
    </location>
</feature>
<feature type="transmembrane region" description="Helical" evidence="1">
    <location>
        <begin position="178"/>
        <end position="200"/>
    </location>
</feature>
<keyword evidence="4" id="KW-1185">Reference proteome</keyword>
<feature type="transmembrane region" description="Helical" evidence="1">
    <location>
        <begin position="279"/>
        <end position="298"/>
    </location>
</feature>
<evidence type="ECO:0000313" key="4">
    <source>
        <dbReference type="Proteomes" id="UP001225316"/>
    </source>
</evidence>
<evidence type="ECO:0000256" key="1">
    <source>
        <dbReference type="SAM" id="Phobius"/>
    </source>
</evidence>
<organism evidence="3 4">
    <name type="scientific">Thalassobacterium maritimum</name>
    <dbReference type="NCBI Taxonomy" id="3041265"/>
    <lineage>
        <taxon>Bacteria</taxon>
        <taxon>Pseudomonadati</taxon>
        <taxon>Verrucomicrobiota</taxon>
        <taxon>Opitutia</taxon>
        <taxon>Puniceicoccales</taxon>
        <taxon>Coraliomargaritaceae</taxon>
        <taxon>Thalassobacterium</taxon>
    </lineage>
</organism>